<organism evidence="5 6">
    <name type="scientific">Microbacterium stercoris</name>
    <dbReference type="NCBI Taxonomy" id="2820289"/>
    <lineage>
        <taxon>Bacteria</taxon>
        <taxon>Bacillati</taxon>
        <taxon>Actinomycetota</taxon>
        <taxon>Actinomycetes</taxon>
        <taxon>Micrococcales</taxon>
        <taxon>Microbacteriaceae</taxon>
        <taxon>Microbacterium</taxon>
    </lineage>
</organism>
<dbReference type="Proteomes" id="UP000680132">
    <property type="component" value="Unassembled WGS sequence"/>
</dbReference>
<dbReference type="NCBIfam" id="TIGR00621">
    <property type="entry name" value="ssb"/>
    <property type="match status" value="1"/>
</dbReference>
<evidence type="ECO:0000256" key="4">
    <source>
        <dbReference type="SAM" id="MobiDB-lite"/>
    </source>
</evidence>
<dbReference type="GO" id="GO:0003697">
    <property type="term" value="F:single-stranded DNA binding"/>
    <property type="evidence" value="ECO:0007669"/>
    <property type="project" value="UniProtKB-UniRule"/>
</dbReference>
<dbReference type="Pfam" id="PF00436">
    <property type="entry name" value="SSB"/>
    <property type="match status" value="1"/>
</dbReference>
<protein>
    <recommendedName>
        <fullName evidence="2 3">Single-stranded DNA-binding protein</fullName>
        <shortName evidence="2">SSB</shortName>
    </recommendedName>
</protein>
<dbReference type="Gene3D" id="2.40.50.140">
    <property type="entry name" value="Nucleic acid-binding proteins"/>
    <property type="match status" value="1"/>
</dbReference>
<dbReference type="InterPro" id="IPR011344">
    <property type="entry name" value="ssDNA-bd"/>
</dbReference>
<gene>
    <name evidence="5" type="primary">ssb</name>
    <name evidence="5" type="ORF">J5V96_11005</name>
</gene>
<dbReference type="GO" id="GO:0009295">
    <property type="term" value="C:nucleoid"/>
    <property type="evidence" value="ECO:0007669"/>
    <property type="project" value="TreeGrafter"/>
</dbReference>
<comment type="subunit">
    <text evidence="2">Homotetramer.</text>
</comment>
<dbReference type="SUPFAM" id="SSF50249">
    <property type="entry name" value="Nucleic acid-binding proteins"/>
    <property type="match status" value="1"/>
</dbReference>
<dbReference type="PROSITE" id="PS50935">
    <property type="entry name" value="SSB"/>
    <property type="match status" value="1"/>
</dbReference>
<dbReference type="InterPro" id="IPR012340">
    <property type="entry name" value="NA-bd_OB-fold"/>
</dbReference>
<dbReference type="AlphaFoldDB" id="A0A939QJG7"/>
<evidence type="ECO:0000313" key="5">
    <source>
        <dbReference type="EMBL" id="MBO3664038.1"/>
    </source>
</evidence>
<dbReference type="InterPro" id="IPR000424">
    <property type="entry name" value="Primosome_PriB/ssb"/>
</dbReference>
<dbReference type="PIRSF" id="PIRSF002070">
    <property type="entry name" value="SSB"/>
    <property type="match status" value="1"/>
</dbReference>
<comment type="caution">
    <text evidence="5">The sequence shown here is derived from an EMBL/GenBank/DDBJ whole genome shotgun (WGS) entry which is preliminary data.</text>
</comment>
<dbReference type="GO" id="GO:0006260">
    <property type="term" value="P:DNA replication"/>
    <property type="evidence" value="ECO:0007669"/>
    <property type="project" value="InterPro"/>
</dbReference>
<comment type="caution">
    <text evidence="2">Lacks conserved residue(s) required for the propagation of feature annotation.</text>
</comment>
<reference evidence="5" key="1">
    <citation type="submission" date="2021-03" db="EMBL/GenBank/DDBJ databases">
        <title>Microbacterium sp. nov., a novel actinobacterium isolated from cow dung.</title>
        <authorList>
            <person name="Zhang L."/>
        </authorList>
    </citation>
    <scope>NUCLEOTIDE SEQUENCE</scope>
    <source>
        <strain evidence="5">NEAU-LLB</strain>
    </source>
</reference>
<dbReference type="RefSeq" id="WP_208503736.1">
    <property type="nucleotide sequence ID" value="NZ_JAGFOA010000004.1"/>
</dbReference>
<evidence type="ECO:0000313" key="6">
    <source>
        <dbReference type="Proteomes" id="UP000680132"/>
    </source>
</evidence>
<keyword evidence="6" id="KW-1185">Reference proteome</keyword>
<dbReference type="PANTHER" id="PTHR10302:SF0">
    <property type="entry name" value="SINGLE-STRANDED DNA-BINDING PROTEIN, MITOCHONDRIAL"/>
    <property type="match status" value="1"/>
</dbReference>
<name>A0A939QJG7_9MICO</name>
<keyword evidence="1 2" id="KW-0238">DNA-binding</keyword>
<proteinExistence type="inferred from homology"/>
<evidence type="ECO:0000256" key="3">
    <source>
        <dbReference type="PIRNR" id="PIRNR002070"/>
    </source>
</evidence>
<evidence type="ECO:0000256" key="1">
    <source>
        <dbReference type="ARBA" id="ARBA00023125"/>
    </source>
</evidence>
<dbReference type="PANTHER" id="PTHR10302">
    <property type="entry name" value="SINGLE-STRANDED DNA-BINDING PROTEIN"/>
    <property type="match status" value="1"/>
</dbReference>
<feature type="region of interest" description="Disordered" evidence="4">
    <location>
        <begin position="118"/>
        <end position="159"/>
    </location>
</feature>
<dbReference type="EMBL" id="JAGFOA010000004">
    <property type="protein sequence ID" value="MBO3664038.1"/>
    <property type="molecule type" value="Genomic_DNA"/>
</dbReference>
<dbReference type="CDD" id="cd04496">
    <property type="entry name" value="SSB_OBF"/>
    <property type="match status" value="1"/>
</dbReference>
<evidence type="ECO:0000256" key="2">
    <source>
        <dbReference type="HAMAP-Rule" id="MF_00984"/>
    </source>
</evidence>
<accession>A0A939QJG7</accession>
<dbReference type="HAMAP" id="MF_00984">
    <property type="entry name" value="SSB"/>
    <property type="match status" value="1"/>
</dbReference>
<sequence length="171" mass="18464">MNDTITVVGNVATDPEHRTLPSGVTVTNFRVASGTRRLDRQTNTWVDGPTNWYRVAAFRALGDNAAVSLHKGERVIVSGRLRLRAWENDGKRGMEAEIEAEALGHDLTFGSSRFERAQAKASSAASDRPAQVGEHGQPQDAWSAPDEPAPEASEGDGARELVEELATVAPF</sequence>